<feature type="transmembrane region" description="Helical" evidence="1">
    <location>
        <begin position="71"/>
        <end position="103"/>
    </location>
</feature>
<gene>
    <name evidence="2" type="ORF">AC244_21630</name>
</gene>
<dbReference type="AlphaFoldDB" id="A0A0L8BMV2"/>
<keyword evidence="1" id="KW-1133">Transmembrane helix</keyword>
<evidence type="ECO:0000256" key="1">
    <source>
        <dbReference type="SAM" id="Phobius"/>
    </source>
</evidence>
<comment type="caution">
    <text evidence="2">The sequence shown here is derived from an EMBL/GenBank/DDBJ whole genome shotgun (WGS) entry which is preliminary data.</text>
</comment>
<dbReference type="Proteomes" id="UP000037425">
    <property type="component" value="Unassembled WGS sequence"/>
</dbReference>
<dbReference type="RefSeq" id="WP_053250872.1">
    <property type="nucleotide sequence ID" value="NZ_LGAP01000016.1"/>
</dbReference>
<organism evidence="2 3">
    <name type="scientific">Ensifer adhaerens</name>
    <name type="common">Sinorhizobium morelense</name>
    <dbReference type="NCBI Taxonomy" id="106592"/>
    <lineage>
        <taxon>Bacteria</taxon>
        <taxon>Pseudomonadati</taxon>
        <taxon>Pseudomonadota</taxon>
        <taxon>Alphaproteobacteria</taxon>
        <taxon>Hyphomicrobiales</taxon>
        <taxon>Rhizobiaceae</taxon>
        <taxon>Sinorhizobium/Ensifer group</taxon>
        <taxon>Ensifer</taxon>
    </lineage>
</organism>
<evidence type="ECO:0000313" key="3">
    <source>
        <dbReference type="Proteomes" id="UP000037425"/>
    </source>
</evidence>
<evidence type="ECO:0000313" key="2">
    <source>
        <dbReference type="EMBL" id="KOF16012.1"/>
    </source>
</evidence>
<keyword evidence="1" id="KW-0472">Membrane</keyword>
<sequence length="126" mass="14074">MSDNGPRAPFPRETDRWLEPGKVNVQVIYVLYLVAFAVGITAIVGVVLAYLNRGKGAPWLQTHYTWAIRTFWIALLFSAISALLMVLLIGFLGFIATAVWIVVRCVVGLQRAAREEPISNPESWMI</sequence>
<dbReference type="EMBL" id="LGAP01000016">
    <property type="protein sequence ID" value="KOF16012.1"/>
    <property type="molecule type" value="Genomic_DNA"/>
</dbReference>
<reference evidence="3" key="1">
    <citation type="submission" date="2015-07" db="EMBL/GenBank/DDBJ databases">
        <title>Whole genome sequence of an Ensifer adhaerens strain isolated from a cave pool in the Wind Cave National Park.</title>
        <authorList>
            <person name="Eng W.W.H."/>
            <person name="Gan H.M."/>
            <person name="Barton H.A."/>
            <person name="Savka M.A."/>
        </authorList>
    </citation>
    <scope>NUCLEOTIDE SEQUENCE [LARGE SCALE GENOMIC DNA]</scope>
    <source>
        <strain evidence="3">SD006</strain>
    </source>
</reference>
<accession>A0A0L8BMV2</accession>
<dbReference type="PATRIC" id="fig|106592.7.peg.2174"/>
<name>A0A0L8BMV2_ENSAD</name>
<keyword evidence="1" id="KW-0812">Transmembrane</keyword>
<feature type="transmembrane region" description="Helical" evidence="1">
    <location>
        <begin position="27"/>
        <end position="51"/>
    </location>
</feature>
<protein>
    <submittedName>
        <fullName evidence="2">Membrane protein</fullName>
    </submittedName>
</protein>
<proteinExistence type="predicted"/>
<dbReference type="OrthoDB" id="5405464at2"/>